<sequence length="105" mass="11939">MKIILNKSTKDQEPEPKSPKAFLAIFGRSQLGMGLGIFYFDPFMASCGQDNFKEALDLITRSTSNPWENFEGRQWNSMPAEESSLKKKAICDNTKQCRIRSKARS</sequence>
<comment type="caution">
    <text evidence="1">The sequence shown here is derived from an EMBL/GenBank/DDBJ whole genome shotgun (WGS) entry which is preliminary data.</text>
</comment>
<evidence type="ECO:0000313" key="2">
    <source>
        <dbReference type="Proteomes" id="UP000290289"/>
    </source>
</evidence>
<accession>A0A498KQ05</accession>
<proteinExistence type="predicted"/>
<dbReference type="AlphaFoldDB" id="A0A498KQ05"/>
<gene>
    <name evidence="1" type="ORF">DVH24_026567</name>
</gene>
<evidence type="ECO:0000313" key="1">
    <source>
        <dbReference type="EMBL" id="RXI09616.1"/>
    </source>
</evidence>
<dbReference type="Proteomes" id="UP000290289">
    <property type="component" value="Unassembled WGS sequence"/>
</dbReference>
<reference evidence="1 2" key="1">
    <citation type="submission" date="2018-10" db="EMBL/GenBank/DDBJ databases">
        <title>A high-quality apple genome assembly.</title>
        <authorList>
            <person name="Hu J."/>
        </authorList>
    </citation>
    <scope>NUCLEOTIDE SEQUENCE [LARGE SCALE GENOMIC DNA]</scope>
    <source>
        <strain evidence="2">cv. HFTH1</strain>
        <tissue evidence="1">Young leaf</tissue>
    </source>
</reference>
<protein>
    <submittedName>
        <fullName evidence="1">Uncharacterized protein</fullName>
    </submittedName>
</protein>
<dbReference type="EMBL" id="RDQH01000287">
    <property type="protein sequence ID" value="RXI09616.1"/>
    <property type="molecule type" value="Genomic_DNA"/>
</dbReference>
<organism evidence="1 2">
    <name type="scientific">Malus domestica</name>
    <name type="common">Apple</name>
    <name type="synonym">Pyrus malus</name>
    <dbReference type="NCBI Taxonomy" id="3750"/>
    <lineage>
        <taxon>Eukaryota</taxon>
        <taxon>Viridiplantae</taxon>
        <taxon>Streptophyta</taxon>
        <taxon>Embryophyta</taxon>
        <taxon>Tracheophyta</taxon>
        <taxon>Spermatophyta</taxon>
        <taxon>Magnoliopsida</taxon>
        <taxon>eudicotyledons</taxon>
        <taxon>Gunneridae</taxon>
        <taxon>Pentapetalae</taxon>
        <taxon>rosids</taxon>
        <taxon>fabids</taxon>
        <taxon>Rosales</taxon>
        <taxon>Rosaceae</taxon>
        <taxon>Amygdaloideae</taxon>
        <taxon>Maleae</taxon>
        <taxon>Malus</taxon>
    </lineage>
</organism>
<name>A0A498KQ05_MALDO</name>
<keyword evidence="2" id="KW-1185">Reference proteome</keyword>